<evidence type="ECO:0000256" key="3">
    <source>
        <dbReference type="ARBA" id="ARBA00012759"/>
    </source>
</evidence>
<evidence type="ECO:0000256" key="2">
    <source>
        <dbReference type="ARBA" id="ARBA00004123"/>
    </source>
</evidence>
<keyword evidence="10" id="KW-0539">Nucleus</keyword>
<feature type="compositionally biased region" description="Basic and acidic residues" evidence="11">
    <location>
        <begin position="180"/>
        <end position="189"/>
    </location>
</feature>
<dbReference type="EC" id="3.4.19.12" evidence="3"/>
<dbReference type="InterPro" id="IPR038765">
    <property type="entry name" value="Papain-like_cys_pep_sf"/>
</dbReference>
<feature type="domain" description="USP" evidence="12">
    <location>
        <begin position="138"/>
        <end position="566"/>
    </location>
</feature>
<comment type="subcellular location">
    <subcellularLocation>
        <location evidence="2">Nucleus</location>
    </subcellularLocation>
</comment>
<evidence type="ECO:0000256" key="4">
    <source>
        <dbReference type="ARBA" id="ARBA00022670"/>
    </source>
</evidence>
<keyword evidence="6" id="KW-0378">Hydrolase</keyword>
<dbReference type="GO" id="GO:0005634">
    <property type="term" value="C:nucleus"/>
    <property type="evidence" value="ECO:0007669"/>
    <property type="project" value="UniProtKB-SubCell"/>
</dbReference>
<dbReference type="Proteomes" id="UP001172673">
    <property type="component" value="Unassembled WGS sequence"/>
</dbReference>
<gene>
    <name evidence="13" type="ORF">H2200_011897</name>
</gene>
<dbReference type="Pfam" id="PF00443">
    <property type="entry name" value="UCH"/>
    <property type="match status" value="1"/>
</dbReference>
<evidence type="ECO:0000256" key="5">
    <source>
        <dbReference type="ARBA" id="ARBA00022786"/>
    </source>
</evidence>
<feature type="region of interest" description="Disordered" evidence="11">
    <location>
        <begin position="177"/>
        <end position="208"/>
    </location>
</feature>
<keyword evidence="7" id="KW-0788">Thiol protease</keyword>
<proteinExistence type="predicted"/>
<sequence>MAAMTSHMPSTGCEHLDAATVKKIKAFRQESSLIDTDFATYSCLSCNTSGGFPILEKHFTKTKHAFAVSSKSVYCGTCNDLVYDAALLVSNGRPVSAISSKPVINGAKRKLVDANDGEDDSYLTTNTSQRPCGRTGVRGLFNLGETCYMNAVLQMMVHNPLLASYFLGMGHSIHTCPISKEPDGKKDKNDSDDEDDDGAGSEEKKEQQSCVACGMTEVFSDVTMVDQPIPAHAVNLLFASWKNVQHMSGKGQQDAQEWFMCIVDRLHEGVAQYIPASQNGSAATNAANGIPTLTKQCVCFFHKVFYGRYNSQITCDTCHTISSTEDEFSSISLDFKKQVKKRKKAAKEAAAKEAAAKEAAKEAGGDDTPSSKKDSKKDLIAAKELKIQIPTLGDMLRAFTTPEPLSPDQYHCTTCNEKRSAKKQTRVRKLPAILCMHVKRFGMKQLGTGTVVPEKYEGKMDFSLTLDMAPYTTRPPARNGEMKKDNANAKGKQSSVAAQQENKENPFLYDLDCVVVHQGEHAQNGHYFAFCRQDNKWFRFDDEIVSATTTEDVMRQEAYLLFYSLRRLEKV</sequence>
<keyword evidence="9" id="KW-0804">Transcription</keyword>
<dbReference type="PANTHER" id="PTHR21646">
    <property type="entry name" value="UBIQUITIN CARBOXYL-TERMINAL HYDROLASE"/>
    <property type="match status" value="1"/>
</dbReference>
<keyword evidence="5" id="KW-0833">Ubl conjugation pathway</keyword>
<dbReference type="InterPro" id="IPR013083">
    <property type="entry name" value="Znf_RING/FYVE/PHD"/>
</dbReference>
<evidence type="ECO:0000256" key="10">
    <source>
        <dbReference type="ARBA" id="ARBA00023242"/>
    </source>
</evidence>
<organism evidence="13 14">
    <name type="scientific">Cladophialophora chaetospira</name>
    <dbReference type="NCBI Taxonomy" id="386627"/>
    <lineage>
        <taxon>Eukaryota</taxon>
        <taxon>Fungi</taxon>
        <taxon>Dikarya</taxon>
        <taxon>Ascomycota</taxon>
        <taxon>Pezizomycotina</taxon>
        <taxon>Eurotiomycetes</taxon>
        <taxon>Chaetothyriomycetidae</taxon>
        <taxon>Chaetothyriales</taxon>
        <taxon>Herpotrichiellaceae</taxon>
        <taxon>Cladophialophora</taxon>
    </lineage>
</organism>
<protein>
    <recommendedName>
        <fullName evidence="3">ubiquitinyl hydrolase 1</fullName>
        <ecNumber evidence="3">3.4.19.12</ecNumber>
    </recommendedName>
</protein>
<dbReference type="PANTHER" id="PTHR21646:SF33">
    <property type="entry name" value="UBIQUITIN CARBOXYL-TERMINAL HYDROLASE 22"/>
    <property type="match status" value="1"/>
</dbReference>
<dbReference type="InterPro" id="IPR001394">
    <property type="entry name" value="Peptidase_C19_UCH"/>
</dbReference>
<comment type="catalytic activity">
    <reaction evidence="1">
        <text>Thiol-dependent hydrolysis of ester, thioester, amide, peptide and isopeptide bonds formed by the C-terminal Gly of ubiquitin (a 76-residue protein attached to proteins as an intracellular targeting signal).</text>
        <dbReference type="EC" id="3.4.19.12"/>
    </reaction>
</comment>
<dbReference type="InterPro" id="IPR018200">
    <property type="entry name" value="USP_CS"/>
</dbReference>
<feature type="compositionally biased region" description="Acidic residues" evidence="11">
    <location>
        <begin position="190"/>
        <end position="200"/>
    </location>
</feature>
<evidence type="ECO:0000256" key="1">
    <source>
        <dbReference type="ARBA" id="ARBA00000707"/>
    </source>
</evidence>
<keyword evidence="4" id="KW-0645">Protease</keyword>
<dbReference type="InterPro" id="IPR028889">
    <property type="entry name" value="USP"/>
</dbReference>
<dbReference type="Gene3D" id="3.30.40.10">
    <property type="entry name" value="Zinc/RING finger domain, C3HC4 (zinc finger)"/>
    <property type="match status" value="1"/>
</dbReference>
<evidence type="ECO:0000259" key="12">
    <source>
        <dbReference type="PROSITE" id="PS50235"/>
    </source>
</evidence>
<dbReference type="SUPFAM" id="SSF57850">
    <property type="entry name" value="RING/U-box"/>
    <property type="match status" value="1"/>
</dbReference>
<dbReference type="AlphaFoldDB" id="A0AA39CCY8"/>
<comment type="caution">
    <text evidence="13">The sequence shown here is derived from an EMBL/GenBank/DDBJ whole genome shotgun (WGS) entry which is preliminary data.</text>
</comment>
<keyword evidence="8" id="KW-0805">Transcription regulation</keyword>
<dbReference type="GO" id="GO:0016579">
    <property type="term" value="P:protein deubiquitination"/>
    <property type="evidence" value="ECO:0007669"/>
    <property type="project" value="InterPro"/>
</dbReference>
<dbReference type="EMBL" id="JAPDRK010000021">
    <property type="protein sequence ID" value="KAJ9603711.1"/>
    <property type="molecule type" value="Genomic_DNA"/>
</dbReference>
<dbReference type="SUPFAM" id="SSF54001">
    <property type="entry name" value="Cysteine proteinases"/>
    <property type="match status" value="1"/>
</dbReference>
<feature type="region of interest" description="Disordered" evidence="11">
    <location>
        <begin position="357"/>
        <end position="376"/>
    </location>
</feature>
<evidence type="ECO:0000256" key="9">
    <source>
        <dbReference type="ARBA" id="ARBA00023163"/>
    </source>
</evidence>
<dbReference type="GO" id="GO:0006508">
    <property type="term" value="P:proteolysis"/>
    <property type="evidence" value="ECO:0007669"/>
    <property type="project" value="UniProtKB-KW"/>
</dbReference>
<dbReference type="GO" id="GO:0004843">
    <property type="term" value="F:cysteine-type deubiquitinase activity"/>
    <property type="evidence" value="ECO:0007669"/>
    <property type="project" value="UniProtKB-EC"/>
</dbReference>
<reference evidence="13" key="1">
    <citation type="submission" date="2022-10" db="EMBL/GenBank/DDBJ databases">
        <title>Culturing micro-colonial fungi from biological soil crusts in the Mojave desert and describing Neophaeococcomyces mojavensis, and introducing the new genera and species Taxawa tesnikishii.</title>
        <authorList>
            <person name="Kurbessoian T."/>
            <person name="Stajich J.E."/>
        </authorList>
    </citation>
    <scope>NUCLEOTIDE SEQUENCE</scope>
    <source>
        <strain evidence="13">TK_41</strain>
    </source>
</reference>
<evidence type="ECO:0000256" key="7">
    <source>
        <dbReference type="ARBA" id="ARBA00022807"/>
    </source>
</evidence>
<dbReference type="InterPro" id="IPR050185">
    <property type="entry name" value="Ub_carboxyl-term_hydrolase"/>
</dbReference>
<feature type="region of interest" description="Disordered" evidence="11">
    <location>
        <begin position="475"/>
        <end position="498"/>
    </location>
</feature>
<evidence type="ECO:0000256" key="11">
    <source>
        <dbReference type="SAM" id="MobiDB-lite"/>
    </source>
</evidence>
<dbReference type="Gene3D" id="3.90.70.10">
    <property type="entry name" value="Cysteine proteinases"/>
    <property type="match status" value="1"/>
</dbReference>
<accession>A0AA39CCY8</accession>
<evidence type="ECO:0000313" key="13">
    <source>
        <dbReference type="EMBL" id="KAJ9603711.1"/>
    </source>
</evidence>
<evidence type="ECO:0000256" key="8">
    <source>
        <dbReference type="ARBA" id="ARBA00023015"/>
    </source>
</evidence>
<keyword evidence="14" id="KW-1185">Reference proteome</keyword>
<evidence type="ECO:0000256" key="6">
    <source>
        <dbReference type="ARBA" id="ARBA00022801"/>
    </source>
</evidence>
<dbReference type="PROSITE" id="PS50235">
    <property type="entry name" value="USP_3"/>
    <property type="match status" value="1"/>
</dbReference>
<evidence type="ECO:0000313" key="14">
    <source>
        <dbReference type="Proteomes" id="UP001172673"/>
    </source>
</evidence>
<dbReference type="PROSITE" id="PS00973">
    <property type="entry name" value="USP_2"/>
    <property type="match status" value="1"/>
</dbReference>
<name>A0AA39CCY8_9EURO</name>